<reference evidence="2 3" key="1">
    <citation type="submission" date="2024-01" db="EMBL/GenBank/DDBJ databases">
        <authorList>
            <person name="Alioto T."/>
            <person name="Alioto T."/>
            <person name="Gomez Garrido J."/>
        </authorList>
    </citation>
    <scope>NUCLEOTIDE SEQUENCE [LARGE SCALE GENOMIC DNA]</scope>
</reference>
<proteinExistence type="predicted"/>
<evidence type="ECO:0000313" key="3">
    <source>
        <dbReference type="Proteomes" id="UP001314229"/>
    </source>
</evidence>
<evidence type="ECO:0000313" key="2">
    <source>
        <dbReference type="EMBL" id="CAK6967791.1"/>
    </source>
</evidence>
<organism evidence="2 3">
    <name type="scientific">Scomber scombrus</name>
    <name type="common">Atlantic mackerel</name>
    <name type="synonym">Scomber vernalis</name>
    <dbReference type="NCBI Taxonomy" id="13677"/>
    <lineage>
        <taxon>Eukaryota</taxon>
        <taxon>Metazoa</taxon>
        <taxon>Chordata</taxon>
        <taxon>Craniata</taxon>
        <taxon>Vertebrata</taxon>
        <taxon>Euteleostomi</taxon>
        <taxon>Actinopterygii</taxon>
        <taxon>Neopterygii</taxon>
        <taxon>Teleostei</taxon>
        <taxon>Neoteleostei</taxon>
        <taxon>Acanthomorphata</taxon>
        <taxon>Pelagiaria</taxon>
        <taxon>Scombriformes</taxon>
        <taxon>Scombridae</taxon>
        <taxon>Scomber</taxon>
    </lineage>
</organism>
<sequence length="109" mass="12265">MTSPYLYVSVLSHDLRAAAPSDTESAVRRSESQGSRPFRREKACGGSHLSSAQRPNEAVLYREPTRWMEPLHHGCMGAQWKRCTACFFDSQPSPTVLPYGYHQGDVEYS</sequence>
<dbReference type="EMBL" id="CAWUFR010000110">
    <property type="protein sequence ID" value="CAK6967791.1"/>
    <property type="molecule type" value="Genomic_DNA"/>
</dbReference>
<name>A0AAV1P7H5_SCOSC</name>
<accession>A0AAV1P7H5</accession>
<protein>
    <submittedName>
        <fullName evidence="2">Unnamed protein product</fullName>
    </submittedName>
</protein>
<keyword evidence="3" id="KW-1185">Reference proteome</keyword>
<dbReference type="Proteomes" id="UP001314229">
    <property type="component" value="Unassembled WGS sequence"/>
</dbReference>
<gene>
    <name evidence="2" type="ORF">FSCOSCO3_A016847</name>
</gene>
<comment type="caution">
    <text evidence="2">The sequence shown here is derived from an EMBL/GenBank/DDBJ whole genome shotgun (WGS) entry which is preliminary data.</text>
</comment>
<evidence type="ECO:0000256" key="1">
    <source>
        <dbReference type="SAM" id="MobiDB-lite"/>
    </source>
</evidence>
<dbReference type="AlphaFoldDB" id="A0AAV1P7H5"/>
<feature type="region of interest" description="Disordered" evidence="1">
    <location>
        <begin position="18"/>
        <end position="55"/>
    </location>
</feature>